<dbReference type="OrthoDB" id="202178at2759"/>
<accession>A0A9W7F9V8</accession>
<comment type="caution">
    <text evidence="2">The sequence shown here is derived from an EMBL/GenBank/DDBJ whole genome shotgun (WGS) entry which is preliminary data.</text>
</comment>
<keyword evidence="3" id="KW-1185">Reference proteome</keyword>
<evidence type="ECO:0000313" key="3">
    <source>
        <dbReference type="Proteomes" id="UP001165122"/>
    </source>
</evidence>
<dbReference type="Proteomes" id="UP001165122">
    <property type="component" value="Unassembled WGS sequence"/>
</dbReference>
<feature type="region of interest" description="Disordered" evidence="1">
    <location>
        <begin position="1"/>
        <end position="33"/>
    </location>
</feature>
<protein>
    <submittedName>
        <fullName evidence="2">Uncharacterized protein</fullName>
    </submittedName>
</protein>
<evidence type="ECO:0000256" key="1">
    <source>
        <dbReference type="SAM" id="MobiDB-lite"/>
    </source>
</evidence>
<organism evidence="2 3">
    <name type="scientific">Triparma laevis f. longispina</name>
    <dbReference type="NCBI Taxonomy" id="1714387"/>
    <lineage>
        <taxon>Eukaryota</taxon>
        <taxon>Sar</taxon>
        <taxon>Stramenopiles</taxon>
        <taxon>Ochrophyta</taxon>
        <taxon>Bolidophyceae</taxon>
        <taxon>Parmales</taxon>
        <taxon>Triparmaceae</taxon>
        <taxon>Triparma</taxon>
    </lineage>
</organism>
<gene>
    <name evidence="2" type="ORF">TrLO_g14288</name>
</gene>
<sequence length="478" mass="52359">MPSNIAVHRAKHTTARSPLSPLSSRSDSSDNADYNADLAQKKQEAAESFIQYNDGTWSGRAVIFSVPQTLSNEKSRADSISHASYTLTSSTDITSSGISQKSTLQWSSTSLSSFSRYTTLLSGNTGFDVDSVDGSYSADHSLLDLNLPSTNLLGSFAIETSIAVTDSRRIRSILLYNFSKTLSRIILFDESKKDTPTTSSSTTTLQQEITNTISNLGEDGNTDRMKKIQAAASLGAQKAQLEAKSIAEDSNDRVKVSTFQPNLRRLCSGVWEGDGVLRNHNSPIPLKNKGFGKSQPKIMEAGSGLKDGFAEWFVNVFKMCLTYSWDGGEKIRQECTLNPGIGSRDSGNLIVGWGELIEDGVRVDVGRGTKFEDKESLIVSTFDQGQSISIMLGCVQIKGSLSLKSNENVYEENNDVNPFISELSVFQKREIAAEVNEGIEVGEEKVEYFLSRLSRLYDNNGRLKSGSSAFFTLNKFFN</sequence>
<dbReference type="AlphaFoldDB" id="A0A9W7F9V8"/>
<name>A0A9W7F9V8_9STRA</name>
<dbReference type="InterPro" id="IPR012674">
    <property type="entry name" value="Calycin"/>
</dbReference>
<evidence type="ECO:0000313" key="2">
    <source>
        <dbReference type="EMBL" id="GMI08081.1"/>
    </source>
</evidence>
<dbReference type="Gene3D" id="2.40.128.20">
    <property type="match status" value="1"/>
</dbReference>
<proteinExistence type="predicted"/>
<reference evidence="3" key="1">
    <citation type="journal article" date="2023" name="Commun. Biol.">
        <title>Genome analysis of Parmales, the sister group of diatoms, reveals the evolutionary specialization of diatoms from phago-mixotrophs to photoautotrophs.</title>
        <authorList>
            <person name="Ban H."/>
            <person name="Sato S."/>
            <person name="Yoshikawa S."/>
            <person name="Yamada K."/>
            <person name="Nakamura Y."/>
            <person name="Ichinomiya M."/>
            <person name="Sato N."/>
            <person name="Blanc-Mathieu R."/>
            <person name="Endo H."/>
            <person name="Kuwata A."/>
            <person name="Ogata H."/>
        </authorList>
    </citation>
    <scope>NUCLEOTIDE SEQUENCE [LARGE SCALE GENOMIC DNA]</scope>
    <source>
        <strain evidence="3">NIES 3700</strain>
    </source>
</reference>
<feature type="compositionally biased region" description="Low complexity" evidence="1">
    <location>
        <begin position="16"/>
        <end position="26"/>
    </location>
</feature>
<dbReference type="EMBL" id="BRXW01000119">
    <property type="protein sequence ID" value="GMI08081.1"/>
    <property type="molecule type" value="Genomic_DNA"/>
</dbReference>